<dbReference type="SUPFAM" id="SSF82771">
    <property type="entry name" value="GIY-YIG endonuclease"/>
    <property type="match status" value="1"/>
</dbReference>
<proteinExistence type="predicted"/>
<name>A0ABU9LWW4_9BACT</name>
<reference evidence="1 2" key="1">
    <citation type="journal article" date="2018" name="Arch. Microbiol.">
        <title>Hymenobacter segetis sp. nov., isolated from soil.</title>
        <authorList>
            <person name="Ten L.N."/>
            <person name="Lim S.J."/>
            <person name="Kim B.O."/>
            <person name="Kang I.K."/>
            <person name="Jung H.Y."/>
        </authorList>
    </citation>
    <scope>NUCLEOTIDE SEQUENCE [LARGE SCALE GENOMIC DNA]</scope>
    <source>
        <strain evidence="1 2">S7-3-11</strain>
    </source>
</reference>
<evidence type="ECO:0000313" key="2">
    <source>
        <dbReference type="Proteomes" id="UP001479606"/>
    </source>
</evidence>
<dbReference type="CDD" id="cd10446">
    <property type="entry name" value="GIY-YIG_unchar_1"/>
    <property type="match status" value="1"/>
</dbReference>
<organism evidence="1 2">
    <name type="scientific">Hymenobacter segetis</name>
    <dbReference type="NCBI Taxonomy" id="2025509"/>
    <lineage>
        <taxon>Bacteria</taxon>
        <taxon>Pseudomonadati</taxon>
        <taxon>Bacteroidota</taxon>
        <taxon>Cytophagia</taxon>
        <taxon>Cytophagales</taxon>
        <taxon>Hymenobacteraceae</taxon>
        <taxon>Hymenobacter</taxon>
    </lineage>
</organism>
<gene>
    <name evidence="1" type="ORF">AAFH49_08210</name>
</gene>
<keyword evidence="2" id="KW-1185">Reference proteome</keyword>
<evidence type="ECO:0000313" key="1">
    <source>
        <dbReference type="EMBL" id="MEL5994188.1"/>
    </source>
</evidence>
<dbReference type="EMBL" id="JBCEVZ010000014">
    <property type="protein sequence ID" value="MEL5994188.1"/>
    <property type="molecule type" value="Genomic_DNA"/>
</dbReference>
<sequence length="358" mass="41229">MTAQSLSDPHSEFDALLNEYHQRFPDAVSPATYMMSFGPEQLCTILRKANGQEIVFSYPDQDQGVLDGCIYYYKEAPGIALTLQELLHHRRLPRHSRVKLVRHRDTTGGVDVYALYRDEPEKFLAYQRRQKKEVFKNCEYLVSFLGEDGRRARFVGVYAVGPVEAMGQDALDYTLTEMRGYEDLKERVIIDWGKGNERNWHMMMRDTAPKTVLEIQARPFSLPFTDYLDFTITFAQLRTLVKSQSPRDEWCRMLSAVAGIYLILDKSSGKQYIGSASGTEGIWGRWREYVTSAGTGGNVELVKLMEADPSHARHFQFTVLMTLPKTMTRLEVERREYLFMKKLGSRAYGLNQKASHEQ</sequence>
<dbReference type="RefSeq" id="WP_342297223.1">
    <property type="nucleotide sequence ID" value="NZ_JBCEVZ010000014.1"/>
</dbReference>
<dbReference type="InterPro" id="IPR035901">
    <property type="entry name" value="GIY-YIG_endonuc_sf"/>
</dbReference>
<comment type="caution">
    <text evidence="1">The sequence shown here is derived from an EMBL/GenBank/DDBJ whole genome shotgun (WGS) entry which is preliminary data.</text>
</comment>
<dbReference type="Gene3D" id="3.40.1440.10">
    <property type="entry name" value="GIY-YIG endonuclease"/>
    <property type="match status" value="1"/>
</dbReference>
<protein>
    <submittedName>
        <fullName evidence="1">GIY-YIG nuclease family protein</fullName>
    </submittedName>
</protein>
<dbReference type="Proteomes" id="UP001479606">
    <property type="component" value="Unassembled WGS sequence"/>
</dbReference>
<accession>A0ABU9LWW4</accession>